<accession>A0ACC0XR65</accession>
<protein>
    <submittedName>
        <fullName evidence="1">Uncharacterized protein</fullName>
    </submittedName>
</protein>
<dbReference type="Proteomes" id="UP001163603">
    <property type="component" value="Chromosome 11"/>
</dbReference>
<proteinExistence type="predicted"/>
<reference evidence="2" key="1">
    <citation type="journal article" date="2023" name="G3 (Bethesda)">
        <title>Genome assembly and association tests identify interacting loci associated with vigor, precocity, and sex in interspecific pistachio rootstocks.</title>
        <authorList>
            <person name="Palmer W."/>
            <person name="Jacygrad E."/>
            <person name="Sagayaradj S."/>
            <person name="Cavanaugh K."/>
            <person name="Han R."/>
            <person name="Bertier L."/>
            <person name="Beede B."/>
            <person name="Kafkas S."/>
            <person name="Golino D."/>
            <person name="Preece J."/>
            <person name="Michelmore R."/>
        </authorList>
    </citation>
    <scope>NUCLEOTIDE SEQUENCE [LARGE SCALE GENOMIC DNA]</scope>
</reference>
<organism evidence="1 2">
    <name type="scientific">Pistacia integerrima</name>
    <dbReference type="NCBI Taxonomy" id="434235"/>
    <lineage>
        <taxon>Eukaryota</taxon>
        <taxon>Viridiplantae</taxon>
        <taxon>Streptophyta</taxon>
        <taxon>Embryophyta</taxon>
        <taxon>Tracheophyta</taxon>
        <taxon>Spermatophyta</taxon>
        <taxon>Magnoliopsida</taxon>
        <taxon>eudicotyledons</taxon>
        <taxon>Gunneridae</taxon>
        <taxon>Pentapetalae</taxon>
        <taxon>rosids</taxon>
        <taxon>malvids</taxon>
        <taxon>Sapindales</taxon>
        <taxon>Anacardiaceae</taxon>
        <taxon>Pistacia</taxon>
    </lineage>
</organism>
<name>A0ACC0XR65_9ROSI</name>
<keyword evidence="2" id="KW-1185">Reference proteome</keyword>
<gene>
    <name evidence="1" type="ORF">Pint_32019</name>
</gene>
<dbReference type="EMBL" id="CM047746">
    <property type="protein sequence ID" value="KAJ0020749.1"/>
    <property type="molecule type" value="Genomic_DNA"/>
</dbReference>
<sequence length="294" mass="33514">MFRINRFINQTRTSILTSNQFFSYEHNLFCLPPQQSSTLFIQQFWDKQAKEKESAKIKEEMSRDYFGDIKELRKHGGKIAVANKTIIPVMAAVKFPNLDVSYPDGKTLKLPVCSGGDVVGVDKSVIPKASLLCLTFRASSQGRAVATVTAMYNSLLCWQAMVNSWSTPFLEAFGNSKNIHLYQVPFIDRRMARITLPVSFMDSWYLCLSPIKRMFLKAVRKSNDGGKNVLQRQIVYSFGDHYDLRKELKILNLLTGYIFLLDKFGRVRWQGFGSSTPEELSSLLSCTSLLLEEE</sequence>
<evidence type="ECO:0000313" key="1">
    <source>
        <dbReference type="EMBL" id="KAJ0020749.1"/>
    </source>
</evidence>
<evidence type="ECO:0000313" key="2">
    <source>
        <dbReference type="Proteomes" id="UP001163603"/>
    </source>
</evidence>
<comment type="caution">
    <text evidence="1">The sequence shown here is derived from an EMBL/GenBank/DDBJ whole genome shotgun (WGS) entry which is preliminary data.</text>
</comment>